<dbReference type="InterPro" id="IPR036396">
    <property type="entry name" value="Cyt_P450_sf"/>
</dbReference>
<sequence>MKENPTASSWRRRHVRALAARIPGPTPLPFIGNALAFMVKPEGEQKTFLFLDPATRTATTGTISKKASAGSSNIEAPLLHSDSDMEQEIATKKKTQRETLHVITKLLHRYGDYVGFWLGSEFNVLVKNPADVRGYLTGEIPYSQVCKREEQLALLRVAFRPLLLTNNKLNHKGPAYEFMKPYIGSGILTGGKLRLGVTYEKGVTLGNVTMSHRTRERPAECRVSPTQL</sequence>
<dbReference type="GO" id="GO:0020037">
    <property type="term" value="F:heme binding"/>
    <property type="evidence" value="ECO:0007669"/>
    <property type="project" value="InterPro"/>
</dbReference>
<dbReference type="GO" id="GO:0016705">
    <property type="term" value="F:oxidoreductase activity, acting on paired donors, with incorporation or reduction of molecular oxygen"/>
    <property type="evidence" value="ECO:0007669"/>
    <property type="project" value="InterPro"/>
</dbReference>
<evidence type="ECO:0000313" key="3">
    <source>
        <dbReference type="Proteomes" id="UP000299102"/>
    </source>
</evidence>
<proteinExistence type="predicted"/>
<dbReference type="EMBL" id="BGZK01000006">
    <property type="protein sequence ID" value="GBP00752.1"/>
    <property type="molecule type" value="Genomic_DNA"/>
</dbReference>
<evidence type="ECO:0000256" key="1">
    <source>
        <dbReference type="ARBA" id="ARBA00023033"/>
    </source>
</evidence>
<accession>A0A4C1SF70</accession>
<protein>
    <submittedName>
        <fullName evidence="2">Uncharacterized protein</fullName>
    </submittedName>
</protein>
<gene>
    <name evidence="2" type="ORF">EVAR_76976_1</name>
</gene>
<name>A0A4C1SF70_EUMVA</name>
<organism evidence="2 3">
    <name type="scientific">Eumeta variegata</name>
    <name type="common">Bagworm moth</name>
    <name type="synonym">Eumeta japonica</name>
    <dbReference type="NCBI Taxonomy" id="151549"/>
    <lineage>
        <taxon>Eukaryota</taxon>
        <taxon>Metazoa</taxon>
        <taxon>Ecdysozoa</taxon>
        <taxon>Arthropoda</taxon>
        <taxon>Hexapoda</taxon>
        <taxon>Insecta</taxon>
        <taxon>Pterygota</taxon>
        <taxon>Neoptera</taxon>
        <taxon>Endopterygota</taxon>
        <taxon>Lepidoptera</taxon>
        <taxon>Glossata</taxon>
        <taxon>Ditrysia</taxon>
        <taxon>Tineoidea</taxon>
        <taxon>Psychidae</taxon>
        <taxon>Oiketicinae</taxon>
        <taxon>Eumeta</taxon>
    </lineage>
</organism>
<comment type="caution">
    <text evidence="2">The sequence shown here is derived from an EMBL/GenBank/DDBJ whole genome shotgun (WGS) entry which is preliminary data.</text>
</comment>
<reference evidence="2 3" key="1">
    <citation type="journal article" date="2019" name="Commun. Biol.">
        <title>The bagworm genome reveals a unique fibroin gene that provides high tensile strength.</title>
        <authorList>
            <person name="Kono N."/>
            <person name="Nakamura H."/>
            <person name="Ohtoshi R."/>
            <person name="Tomita M."/>
            <person name="Numata K."/>
            <person name="Arakawa K."/>
        </authorList>
    </citation>
    <scope>NUCLEOTIDE SEQUENCE [LARGE SCALE GENOMIC DNA]</scope>
</reference>
<dbReference type="GO" id="GO:0004497">
    <property type="term" value="F:monooxygenase activity"/>
    <property type="evidence" value="ECO:0007669"/>
    <property type="project" value="UniProtKB-KW"/>
</dbReference>
<dbReference type="Proteomes" id="UP000299102">
    <property type="component" value="Unassembled WGS sequence"/>
</dbReference>
<dbReference type="GO" id="GO:0005506">
    <property type="term" value="F:iron ion binding"/>
    <property type="evidence" value="ECO:0007669"/>
    <property type="project" value="InterPro"/>
</dbReference>
<dbReference type="OrthoDB" id="6692864at2759"/>
<dbReference type="AlphaFoldDB" id="A0A4C1SF70"/>
<evidence type="ECO:0000313" key="2">
    <source>
        <dbReference type="EMBL" id="GBP00752.1"/>
    </source>
</evidence>
<dbReference type="SUPFAM" id="SSF48264">
    <property type="entry name" value="Cytochrome P450"/>
    <property type="match status" value="1"/>
</dbReference>
<keyword evidence="3" id="KW-1185">Reference proteome</keyword>
<keyword evidence="1" id="KW-0560">Oxidoreductase</keyword>
<keyword evidence="1" id="KW-0503">Monooxygenase</keyword>